<gene>
    <name evidence="2" type="ORF">COL8621_03464</name>
</gene>
<evidence type="ECO:0000259" key="1">
    <source>
        <dbReference type="PROSITE" id="PS50404"/>
    </source>
</evidence>
<keyword evidence="3" id="KW-1185">Reference proteome</keyword>
<dbReference type="Pfam" id="PF13410">
    <property type="entry name" value="GST_C_2"/>
    <property type="match status" value="1"/>
</dbReference>
<dbReference type="SFLD" id="SFLDS00019">
    <property type="entry name" value="Glutathione_Transferase_(cytos"/>
    <property type="match status" value="1"/>
</dbReference>
<dbReference type="Gene3D" id="3.40.30.10">
    <property type="entry name" value="Glutaredoxin"/>
    <property type="match status" value="1"/>
</dbReference>
<protein>
    <submittedName>
        <fullName evidence="2">Glutaredoxin 2</fullName>
    </submittedName>
</protein>
<sequence>MSQPILYSFRRCPYAMRTRLALVSAGITCELREILLRDKAAALLAASPKGTVPVLIADDEVIEESFDIMLWALRQNDPEGWLTMPEQGFDLIAEVEGPFKTALDRYKYETRYDGVDTTAEREKASLTLRKMDGMLNGPWLFGDTPTLADMATVTFVRQFANVDKAWFDAQAWPNLSRWLTDFVESDRFVGIMAKYPKWEPEHAPIFFPTP</sequence>
<dbReference type="Gene3D" id="1.20.1050.10">
    <property type="match status" value="1"/>
</dbReference>
<dbReference type="InterPro" id="IPR050983">
    <property type="entry name" value="GST_Omega/HSP26"/>
</dbReference>
<dbReference type="InterPro" id="IPR036282">
    <property type="entry name" value="Glutathione-S-Trfase_C_sf"/>
</dbReference>
<proteinExistence type="predicted"/>
<dbReference type="PANTHER" id="PTHR43968">
    <property type="match status" value="1"/>
</dbReference>
<dbReference type="OrthoDB" id="9813092at2"/>
<dbReference type="InterPro" id="IPR004045">
    <property type="entry name" value="Glutathione_S-Trfase_N"/>
</dbReference>
<dbReference type="InterPro" id="IPR040079">
    <property type="entry name" value="Glutathione_S-Trfase"/>
</dbReference>
<dbReference type="EMBL" id="FXYE01000002">
    <property type="protein sequence ID" value="SMX47539.1"/>
    <property type="molecule type" value="Genomic_DNA"/>
</dbReference>
<dbReference type="RefSeq" id="WP_093968477.1">
    <property type="nucleotide sequence ID" value="NZ_FXYE01000002.1"/>
</dbReference>
<dbReference type="AlphaFoldDB" id="A0A238KXM5"/>
<dbReference type="GO" id="GO:0005737">
    <property type="term" value="C:cytoplasm"/>
    <property type="evidence" value="ECO:0007669"/>
    <property type="project" value="TreeGrafter"/>
</dbReference>
<dbReference type="SUPFAM" id="SSF47616">
    <property type="entry name" value="GST C-terminal domain-like"/>
    <property type="match status" value="1"/>
</dbReference>
<evidence type="ECO:0000313" key="2">
    <source>
        <dbReference type="EMBL" id="SMX47539.1"/>
    </source>
</evidence>
<name>A0A238KXM5_9RHOB</name>
<accession>A0A238KXM5</accession>
<dbReference type="PROSITE" id="PS50404">
    <property type="entry name" value="GST_NTER"/>
    <property type="match status" value="1"/>
</dbReference>
<reference evidence="3" key="1">
    <citation type="submission" date="2017-05" db="EMBL/GenBank/DDBJ databases">
        <authorList>
            <person name="Rodrigo-Torres L."/>
            <person name="Arahal R. D."/>
            <person name="Lucena T."/>
        </authorList>
    </citation>
    <scope>NUCLEOTIDE SEQUENCE [LARGE SCALE GENOMIC DNA]</scope>
    <source>
        <strain evidence="3">CECT 8621</strain>
    </source>
</reference>
<dbReference type="Proteomes" id="UP000202922">
    <property type="component" value="Unassembled WGS sequence"/>
</dbReference>
<feature type="domain" description="GST N-terminal" evidence="1">
    <location>
        <begin position="2"/>
        <end position="80"/>
    </location>
</feature>
<dbReference type="InterPro" id="IPR036249">
    <property type="entry name" value="Thioredoxin-like_sf"/>
</dbReference>
<evidence type="ECO:0000313" key="3">
    <source>
        <dbReference type="Proteomes" id="UP000202922"/>
    </source>
</evidence>
<dbReference type="PANTHER" id="PTHR43968:SF6">
    <property type="entry name" value="GLUTATHIONE S-TRANSFERASE OMEGA"/>
    <property type="match status" value="1"/>
</dbReference>
<dbReference type="PROSITE" id="PS51354">
    <property type="entry name" value="GLUTAREDOXIN_2"/>
    <property type="match status" value="1"/>
</dbReference>
<dbReference type="Pfam" id="PF13417">
    <property type="entry name" value="GST_N_3"/>
    <property type="match status" value="1"/>
</dbReference>
<organism evidence="2 3">
    <name type="scientific">Actibacterium lipolyticum</name>
    <dbReference type="NCBI Taxonomy" id="1524263"/>
    <lineage>
        <taxon>Bacteria</taxon>
        <taxon>Pseudomonadati</taxon>
        <taxon>Pseudomonadota</taxon>
        <taxon>Alphaproteobacteria</taxon>
        <taxon>Rhodobacterales</taxon>
        <taxon>Roseobacteraceae</taxon>
        <taxon>Actibacterium</taxon>
    </lineage>
</organism>
<dbReference type="SUPFAM" id="SSF52833">
    <property type="entry name" value="Thioredoxin-like"/>
    <property type="match status" value="1"/>
</dbReference>
<dbReference type="CDD" id="cd03196">
    <property type="entry name" value="GST_C_5"/>
    <property type="match status" value="1"/>
</dbReference>